<reference evidence="1" key="1">
    <citation type="submission" date="2020-04" db="EMBL/GenBank/DDBJ databases">
        <title>A chromosome-scale assembly and high-density genetic map of the yellow drum (Nibea albiflora) genome.</title>
        <authorList>
            <person name="Xu D."/>
            <person name="Zhang W."/>
            <person name="Chen R."/>
            <person name="Tan P."/>
            <person name="Wang L."/>
            <person name="Song H."/>
            <person name="Tian L."/>
            <person name="Zhu Q."/>
            <person name="Wang B."/>
        </authorList>
    </citation>
    <scope>NUCLEOTIDE SEQUENCE</scope>
    <source>
        <strain evidence="1">ZJHYS-2018</strain>
    </source>
</reference>
<proteinExistence type="predicted"/>
<gene>
    <name evidence="1" type="ORF">GBF38_005231</name>
</gene>
<organism evidence="1 2">
    <name type="scientific">Nibea albiflora</name>
    <name type="common">Yellow drum</name>
    <name type="synonym">Corvina albiflora</name>
    <dbReference type="NCBI Taxonomy" id="240163"/>
    <lineage>
        <taxon>Eukaryota</taxon>
        <taxon>Metazoa</taxon>
        <taxon>Chordata</taxon>
        <taxon>Craniata</taxon>
        <taxon>Vertebrata</taxon>
        <taxon>Euteleostomi</taxon>
        <taxon>Actinopterygii</taxon>
        <taxon>Neopterygii</taxon>
        <taxon>Teleostei</taxon>
        <taxon>Neoteleostei</taxon>
        <taxon>Acanthomorphata</taxon>
        <taxon>Eupercaria</taxon>
        <taxon>Sciaenidae</taxon>
        <taxon>Nibea</taxon>
    </lineage>
</organism>
<evidence type="ECO:0000313" key="1">
    <source>
        <dbReference type="EMBL" id="KAG8006085.1"/>
    </source>
</evidence>
<dbReference type="Proteomes" id="UP000805704">
    <property type="component" value="Chromosome 21"/>
</dbReference>
<evidence type="ECO:0000313" key="2">
    <source>
        <dbReference type="Proteomes" id="UP000805704"/>
    </source>
</evidence>
<dbReference type="EMBL" id="CM024809">
    <property type="protein sequence ID" value="KAG8006085.1"/>
    <property type="molecule type" value="Genomic_DNA"/>
</dbReference>
<comment type="caution">
    <text evidence="1">The sequence shown here is derived from an EMBL/GenBank/DDBJ whole genome shotgun (WGS) entry which is preliminary data.</text>
</comment>
<keyword evidence="2" id="KW-1185">Reference proteome</keyword>
<name>A0ACB7EVJ6_NIBAL</name>
<protein>
    <submittedName>
        <fullName evidence="1">Uncharacterized protein</fullName>
    </submittedName>
</protein>
<accession>A0ACB7EVJ6</accession>
<sequence>FSPPSISISLKDDWLLVKVQFPCAANRRCSVERCCPISELIDPWTTVTVYNNLNHSDYRTRTVWTQEVMSYVDFSGLAPGLNYCAVANFSFPTFSMAASPKSEPQCVKTLSKSGPVTLNSSVQTMNFINKNEENV</sequence>
<feature type="non-terminal residue" evidence="1">
    <location>
        <position position="1"/>
    </location>
</feature>